<sequence length="272" mass="30546">MCALWDCKFACSSEEQKIKIRYPFIWALVHSRDSNDVRVGDGLLHGSLTSTSNFREKKKELYLLAVGSCFNDFLMYDAMHNHTFYRMKYTQSISIRPVHISWDSILMMVSCLIVGAYTKWIGGALSGLSFLPSVIGILVSGISMSEDSAVAAALAFRTFVMICWVEERIVEGSIEGSVVHIQGVRTVIIRPSGAISSYGLVTEGKGRIAWLAKLEYLTQELYYRNAFTRRRNLLFHSHDNFGGSSLSLCLLEPFMPLFSIEVLKLQAAPFTL</sequence>
<dbReference type="Proteomes" id="UP001151760">
    <property type="component" value="Unassembled WGS sequence"/>
</dbReference>
<evidence type="ECO:0000313" key="2">
    <source>
        <dbReference type="Proteomes" id="UP001151760"/>
    </source>
</evidence>
<name>A0ABQ5HE55_9ASTR</name>
<gene>
    <name evidence="1" type="ORF">Tco_1067883</name>
</gene>
<dbReference type="InterPro" id="IPR011990">
    <property type="entry name" value="TPR-like_helical_dom_sf"/>
</dbReference>
<proteinExistence type="predicted"/>
<protein>
    <submittedName>
        <fullName evidence="1">Uncharacterized protein</fullName>
    </submittedName>
</protein>
<dbReference type="EMBL" id="BQNB010019520">
    <property type="protein sequence ID" value="GJT86166.1"/>
    <property type="molecule type" value="Genomic_DNA"/>
</dbReference>
<evidence type="ECO:0000313" key="1">
    <source>
        <dbReference type="EMBL" id="GJT86166.1"/>
    </source>
</evidence>
<accession>A0ABQ5HE55</accession>
<reference evidence="1" key="2">
    <citation type="submission" date="2022-01" db="EMBL/GenBank/DDBJ databases">
        <authorList>
            <person name="Yamashiro T."/>
            <person name="Shiraishi A."/>
            <person name="Satake H."/>
            <person name="Nakayama K."/>
        </authorList>
    </citation>
    <scope>NUCLEOTIDE SEQUENCE</scope>
</reference>
<reference evidence="1" key="1">
    <citation type="journal article" date="2022" name="Int. J. Mol. Sci.">
        <title>Draft Genome of Tanacetum Coccineum: Genomic Comparison of Closely Related Tanacetum-Family Plants.</title>
        <authorList>
            <person name="Yamashiro T."/>
            <person name="Shiraishi A."/>
            <person name="Nakayama K."/>
            <person name="Satake H."/>
        </authorList>
    </citation>
    <scope>NUCLEOTIDE SEQUENCE</scope>
</reference>
<comment type="caution">
    <text evidence="1">The sequence shown here is derived from an EMBL/GenBank/DDBJ whole genome shotgun (WGS) entry which is preliminary data.</text>
</comment>
<keyword evidence="2" id="KW-1185">Reference proteome</keyword>
<dbReference type="Gene3D" id="1.25.40.10">
    <property type="entry name" value="Tetratricopeptide repeat domain"/>
    <property type="match status" value="1"/>
</dbReference>
<organism evidence="1 2">
    <name type="scientific">Tanacetum coccineum</name>
    <dbReference type="NCBI Taxonomy" id="301880"/>
    <lineage>
        <taxon>Eukaryota</taxon>
        <taxon>Viridiplantae</taxon>
        <taxon>Streptophyta</taxon>
        <taxon>Embryophyta</taxon>
        <taxon>Tracheophyta</taxon>
        <taxon>Spermatophyta</taxon>
        <taxon>Magnoliopsida</taxon>
        <taxon>eudicotyledons</taxon>
        <taxon>Gunneridae</taxon>
        <taxon>Pentapetalae</taxon>
        <taxon>asterids</taxon>
        <taxon>campanulids</taxon>
        <taxon>Asterales</taxon>
        <taxon>Asteraceae</taxon>
        <taxon>Asteroideae</taxon>
        <taxon>Anthemideae</taxon>
        <taxon>Anthemidinae</taxon>
        <taxon>Tanacetum</taxon>
    </lineage>
</organism>